<accession>A0AAV1QKG6</accession>
<keyword evidence="4" id="KW-0963">Cytoplasm</keyword>
<evidence type="ECO:0000256" key="19">
    <source>
        <dbReference type="RuleBase" id="RU102079"/>
    </source>
</evidence>
<evidence type="ECO:0000256" key="18">
    <source>
        <dbReference type="ARBA" id="ARBA00023242"/>
    </source>
</evidence>
<evidence type="ECO:0000256" key="1">
    <source>
        <dbReference type="ARBA" id="ARBA00004123"/>
    </source>
</evidence>
<evidence type="ECO:0000256" key="12">
    <source>
        <dbReference type="ARBA" id="ARBA00022782"/>
    </source>
</evidence>
<reference evidence="22 23" key="1">
    <citation type="submission" date="2024-01" db="EMBL/GenBank/DDBJ databases">
        <authorList>
            <person name="Alioto T."/>
            <person name="Alioto T."/>
            <person name="Gomez Garrido J."/>
        </authorList>
    </citation>
    <scope>NUCLEOTIDE SEQUENCE [LARGE SCALE GENOMIC DNA]</scope>
</reference>
<keyword evidence="14" id="KW-0389">IgE-binding protein</keyword>
<feature type="domain" description="Galectin" evidence="21">
    <location>
        <begin position="159"/>
        <end position="290"/>
    </location>
</feature>
<dbReference type="GO" id="GO:0019863">
    <property type="term" value="F:IgE binding"/>
    <property type="evidence" value="ECO:0007669"/>
    <property type="project" value="UniProtKB-KW"/>
</dbReference>
<proteinExistence type="predicted"/>
<dbReference type="GO" id="GO:0048030">
    <property type="term" value="F:disaccharide binding"/>
    <property type="evidence" value="ECO:0007669"/>
    <property type="project" value="TreeGrafter"/>
</dbReference>
<dbReference type="GO" id="GO:0048245">
    <property type="term" value="P:eosinophil chemotaxis"/>
    <property type="evidence" value="ECO:0007669"/>
    <property type="project" value="TreeGrafter"/>
</dbReference>
<dbReference type="SMART" id="SM00276">
    <property type="entry name" value="GLECT"/>
    <property type="match status" value="1"/>
</dbReference>
<dbReference type="InterPro" id="IPR001079">
    <property type="entry name" value="Galectin_CRD"/>
</dbReference>
<keyword evidence="5" id="KW-0964">Secreted</keyword>
<evidence type="ECO:0000256" key="8">
    <source>
        <dbReference type="ARBA" id="ARBA00022664"/>
    </source>
</evidence>
<evidence type="ECO:0000256" key="7">
    <source>
        <dbReference type="ARBA" id="ARBA00022588"/>
    </source>
</evidence>
<dbReference type="Gene3D" id="2.60.120.200">
    <property type="match status" value="1"/>
</dbReference>
<dbReference type="PANTHER" id="PTHR11346">
    <property type="entry name" value="GALECTIN"/>
    <property type="match status" value="1"/>
</dbReference>
<dbReference type="EMBL" id="CAWUFR010002036">
    <property type="protein sequence ID" value="CAK6984653.1"/>
    <property type="molecule type" value="Genomic_DNA"/>
</dbReference>
<dbReference type="GO" id="GO:0005681">
    <property type="term" value="C:spliceosomal complex"/>
    <property type="evidence" value="ECO:0007669"/>
    <property type="project" value="UniProtKB-KW"/>
</dbReference>
<evidence type="ECO:0000256" key="9">
    <source>
        <dbReference type="ARBA" id="ARBA00022728"/>
    </source>
</evidence>
<dbReference type="PANTHER" id="PTHR11346:SF26">
    <property type="entry name" value="GALECTIN-3"/>
    <property type="match status" value="1"/>
</dbReference>
<evidence type="ECO:0000256" key="13">
    <source>
        <dbReference type="ARBA" id="ARBA00022859"/>
    </source>
</evidence>
<evidence type="ECO:0000256" key="20">
    <source>
        <dbReference type="SAM" id="MobiDB-lite"/>
    </source>
</evidence>
<feature type="compositionally biased region" description="Gly residues" evidence="20">
    <location>
        <begin position="49"/>
        <end position="148"/>
    </location>
</feature>
<dbReference type="FunFam" id="2.60.120.200:FF:000023">
    <property type="entry name" value="Galectin"/>
    <property type="match status" value="1"/>
</dbReference>
<sequence length="293" mass="29030">LQLSDALGEWPGSGANNQSGGSGGGPWPGQPANPAWPSQPAGNPTWPGGPAGGGGAWPGGPAGGPAGGGGAWPGGPAGGPAGGGGAWPGGPAGPAGGPAGGGGAWPGGPAGGPAGPGGAWPGGPAGPAGPAGPGGAWPGGPAGGGGPGTAPQQSVAVPFSQNLPNGVYDKLLITINGVIKPNPNKITVDLSTSQDLAFHFNPRFNEDGRKVIVRNSCIGKKWGKEERELQNFPFVPGQPFEMKIMCTSREFKVAVNNSHLLEYKHRITDLRSIKRLNIYNDLSLSRVNMETLP</sequence>
<keyword evidence="12" id="KW-0221">Differentiation</keyword>
<dbReference type="GO" id="GO:0008380">
    <property type="term" value="P:RNA splicing"/>
    <property type="evidence" value="ECO:0007669"/>
    <property type="project" value="UniProtKB-KW"/>
</dbReference>
<evidence type="ECO:0000256" key="10">
    <source>
        <dbReference type="ARBA" id="ARBA00022734"/>
    </source>
</evidence>
<evidence type="ECO:0000256" key="3">
    <source>
        <dbReference type="ARBA" id="ARBA00004613"/>
    </source>
</evidence>
<keyword evidence="18" id="KW-0539">Nucleus</keyword>
<keyword evidence="6" id="KW-0597">Phosphoprotein</keyword>
<dbReference type="InterPro" id="IPR044156">
    <property type="entry name" value="Galectin-like"/>
</dbReference>
<evidence type="ECO:0000256" key="2">
    <source>
        <dbReference type="ARBA" id="ARBA00004496"/>
    </source>
</evidence>
<evidence type="ECO:0000256" key="6">
    <source>
        <dbReference type="ARBA" id="ARBA00022553"/>
    </source>
</evidence>
<evidence type="ECO:0000259" key="21">
    <source>
        <dbReference type="PROSITE" id="PS51304"/>
    </source>
</evidence>
<evidence type="ECO:0000256" key="14">
    <source>
        <dbReference type="ARBA" id="ARBA00022972"/>
    </source>
</evidence>
<evidence type="ECO:0000256" key="16">
    <source>
        <dbReference type="ARBA" id="ARBA00023157"/>
    </source>
</evidence>
<keyword evidence="15" id="KW-0007">Acetylation</keyword>
<evidence type="ECO:0000256" key="15">
    <source>
        <dbReference type="ARBA" id="ARBA00022990"/>
    </source>
</evidence>
<dbReference type="GO" id="GO:0005737">
    <property type="term" value="C:cytoplasm"/>
    <property type="evidence" value="ECO:0007669"/>
    <property type="project" value="UniProtKB-SubCell"/>
</dbReference>
<dbReference type="GO" id="GO:0045087">
    <property type="term" value="P:innate immune response"/>
    <property type="evidence" value="ECO:0007669"/>
    <property type="project" value="UniProtKB-KW"/>
</dbReference>
<dbReference type="GO" id="GO:0002548">
    <property type="term" value="P:monocyte chemotaxis"/>
    <property type="evidence" value="ECO:0007669"/>
    <property type="project" value="TreeGrafter"/>
</dbReference>
<dbReference type="GO" id="GO:0043236">
    <property type="term" value="F:laminin binding"/>
    <property type="evidence" value="ECO:0007669"/>
    <property type="project" value="TreeGrafter"/>
</dbReference>
<dbReference type="Pfam" id="PF00337">
    <property type="entry name" value="Gal-bind_lectin"/>
    <property type="match status" value="1"/>
</dbReference>
<keyword evidence="7" id="KW-0399">Innate immunity</keyword>
<comment type="caution">
    <text evidence="22">The sequence shown here is derived from an EMBL/GenBank/DDBJ whole genome shotgun (WGS) entry which is preliminary data.</text>
</comment>
<keyword evidence="11" id="KW-0677">Repeat</keyword>
<keyword evidence="17" id="KW-0508">mRNA splicing</keyword>
<keyword evidence="16" id="KW-1015">Disulfide bond</keyword>
<evidence type="ECO:0000313" key="22">
    <source>
        <dbReference type="EMBL" id="CAK6984653.1"/>
    </source>
</evidence>
<keyword evidence="8" id="KW-0507">mRNA processing</keyword>
<evidence type="ECO:0000256" key="4">
    <source>
        <dbReference type="ARBA" id="ARBA00022490"/>
    </source>
</evidence>
<dbReference type="SMART" id="SM00908">
    <property type="entry name" value="Gal-bind_lectin"/>
    <property type="match status" value="1"/>
</dbReference>
<evidence type="ECO:0000256" key="5">
    <source>
        <dbReference type="ARBA" id="ARBA00022525"/>
    </source>
</evidence>
<protein>
    <recommendedName>
        <fullName evidence="19">Galectin</fullName>
    </recommendedName>
</protein>
<dbReference type="GO" id="GO:0090280">
    <property type="term" value="P:positive regulation of calcium ion import"/>
    <property type="evidence" value="ECO:0007669"/>
    <property type="project" value="TreeGrafter"/>
</dbReference>
<dbReference type="GO" id="GO:0005615">
    <property type="term" value="C:extracellular space"/>
    <property type="evidence" value="ECO:0007669"/>
    <property type="project" value="TreeGrafter"/>
</dbReference>
<keyword evidence="13" id="KW-0391">Immunity</keyword>
<dbReference type="GO" id="GO:0050918">
    <property type="term" value="P:positive chemotaxis"/>
    <property type="evidence" value="ECO:0007669"/>
    <property type="project" value="TreeGrafter"/>
</dbReference>
<keyword evidence="9" id="KW-0747">Spliceosome</keyword>
<dbReference type="Proteomes" id="UP001314229">
    <property type="component" value="Unassembled WGS sequence"/>
</dbReference>
<dbReference type="GO" id="GO:0045806">
    <property type="term" value="P:negative regulation of endocytosis"/>
    <property type="evidence" value="ECO:0007669"/>
    <property type="project" value="TreeGrafter"/>
</dbReference>
<evidence type="ECO:0000256" key="11">
    <source>
        <dbReference type="ARBA" id="ARBA00022737"/>
    </source>
</evidence>
<dbReference type="GO" id="GO:0030154">
    <property type="term" value="P:cell differentiation"/>
    <property type="evidence" value="ECO:0007669"/>
    <property type="project" value="UniProtKB-KW"/>
</dbReference>
<feature type="non-terminal residue" evidence="22">
    <location>
        <position position="1"/>
    </location>
</feature>
<evidence type="ECO:0000256" key="17">
    <source>
        <dbReference type="ARBA" id="ARBA00023187"/>
    </source>
</evidence>
<dbReference type="GO" id="GO:0006397">
    <property type="term" value="P:mRNA processing"/>
    <property type="evidence" value="ECO:0007669"/>
    <property type="project" value="UniProtKB-KW"/>
</dbReference>
<gene>
    <name evidence="22" type="ORF">FSCOSCO3_A021215</name>
</gene>
<comment type="subcellular location">
    <subcellularLocation>
        <location evidence="2">Cytoplasm</location>
    </subcellularLocation>
    <subcellularLocation>
        <location evidence="1">Nucleus</location>
    </subcellularLocation>
    <subcellularLocation>
        <location evidence="3">Secreted</location>
    </subcellularLocation>
</comment>
<dbReference type="CDD" id="cd00070">
    <property type="entry name" value="GLECT"/>
    <property type="match status" value="1"/>
</dbReference>
<organism evidence="22 23">
    <name type="scientific">Scomber scombrus</name>
    <name type="common">Atlantic mackerel</name>
    <name type="synonym">Scomber vernalis</name>
    <dbReference type="NCBI Taxonomy" id="13677"/>
    <lineage>
        <taxon>Eukaryota</taxon>
        <taxon>Metazoa</taxon>
        <taxon>Chordata</taxon>
        <taxon>Craniata</taxon>
        <taxon>Vertebrata</taxon>
        <taxon>Euteleostomi</taxon>
        <taxon>Actinopterygii</taxon>
        <taxon>Neopterygii</taxon>
        <taxon>Teleostei</taxon>
        <taxon>Neoteleostei</taxon>
        <taxon>Acanthomorphata</taxon>
        <taxon>Pelagiaria</taxon>
        <taxon>Scombriformes</taxon>
        <taxon>Scombridae</taxon>
        <taxon>Scomber</taxon>
    </lineage>
</organism>
<dbReference type="AlphaFoldDB" id="A0AAV1QKG6"/>
<dbReference type="SUPFAM" id="SSF49899">
    <property type="entry name" value="Concanavalin A-like lectins/glucanases"/>
    <property type="match status" value="1"/>
</dbReference>
<dbReference type="InterPro" id="IPR013320">
    <property type="entry name" value="ConA-like_dom_sf"/>
</dbReference>
<dbReference type="GO" id="GO:0001772">
    <property type="term" value="C:immunological synapse"/>
    <property type="evidence" value="ECO:0007669"/>
    <property type="project" value="TreeGrafter"/>
</dbReference>
<keyword evidence="10 19" id="KW-0430">Lectin</keyword>
<feature type="region of interest" description="Disordered" evidence="20">
    <location>
        <begin position="1"/>
        <end position="155"/>
    </location>
</feature>
<evidence type="ECO:0000313" key="23">
    <source>
        <dbReference type="Proteomes" id="UP001314229"/>
    </source>
</evidence>
<dbReference type="GO" id="GO:2001237">
    <property type="term" value="P:negative regulation of extrinsic apoptotic signaling pathway"/>
    <property type="evidence" value="ECO:0007669"/>
    <property type="project" value="TreeGrafter"/>
</dbReference>
<name>A0AAV1QKG6_SCOSC</name>
<dbReference type="GO" id="GO:0030593">
    <property type="term" value="P:neutrophil chemotaxis"/>
    <property type="evidence" value="ECO:0007669"/>
    <property type="project" value="TreeGrafter"/>
</dbReference>
<dbReference type="GO" id="GO:0048246">
    <property type="term" value="P:macrophage chemotaxis"/>
    <property type="evidence" value="ECO:0007669"/>
    <property type="project" value="TreeGrafter"/>
</dbReference>
<keyword evidence="23" id="KW-1185">Reference proteome</keyword>
<dbReference type="PROSITE" id="PS51304">
    <property type="entry name" value="GALECTIN"/>
    <property type="match status" value="1"/>
</dbReference>